<protein>
    <submittedName>
        <fullName evidence="1">Uncharacterized protein</fullName>
    </submittedName>
</protein>
<dbReference type="EMBL" id="OX365700">
    <property type="protein sequence ID" value="CAI4033901.1"/>
    <property type="molecule type" value="Genomic_DNA"/>
</dbReference>
<evidence type="ECO:0000313" key="1">
    <source>
        <dbReference type="EMBL" id="CAI4033901.1"/>
    </source>
</evidence>
<dbReference type="Proteomes" id="UP001179121">
    <property type="component" value="Chromosome"/>
</dbReference>
<proteinExistence type="predicted"/>
<dbReference type="RefSeq" id="WP_289271325.1">
    <property type="nucleotide sequence ID" value="NZ_OX365700.1"/>
</dbReference>
<evidence type="ECO:0000313" key="2">
    <source>
        <dbReference type="Proteomes" id="UP001179121"/>
    </source>
</evidence>
<gene>
    <name evidence="1" type="ORF">DNFV4_04343</name>
</gene>
<name>A0AA86T918_9BACT</name>
<keyword evidence="2" id="KW-1185">Reference proteome</keyword>
<accession>A0AA86T918</accession>
<dbReference type="AlphaFoldDB" id="A0AA86T918"/>
<dbReference type="KEGG" id="nti:DNFV4_04343"/>
<organism evidence="1 2">
    <name type="scientific">Nitrospira tepida</name>
    <dbReference type="NCBI Taxonomy" id="2973512"/>
    <lineage>
        <taxon>Bacteria</taxon>
        <taxon>Pseudomonadati</taxon>
        <taxon>Nitrospirota</taxon>
        <taxon>Nitrospiria</taxon>
        <taxon>Nitrospirales</taxon>
        <taxon>Nitrospiraceae</taxon>
        <taxon>Nitrospira</taxon>
    </lineage>
</organism>
<sequence length="102" mass="11222">MDTATPTARIILEAIARLPGCRMEEVLSLHPDLTWNQVFAEIDRLSREGALLVTLKGRGEYALSLPPHKEAAQYPRCDIALESEAARTPLEGGEPQRKVEAA</sequence>
<reference evidence="1" key="1">
    <citation type="submission" date="2022-10" db="EMBL/GenBank/DDBJ databases">
        <authorList>
            <person name="Koch H."/>
        </authorList>
    </citation>
    <scope>NUCLEOTIDE SEQUENCE</scope>
    <source>
        <strain evidence="1">DNF</strain>
    </source>
</reference>